<feature type="domain" description="BAH" evidence="2">
    <location>
        <begin position="181"/>
        <end position="297"/>
    </location>
</feature>
<accession>A0AAX6DVC1</accession>
<dbReference type="GO" id="GO:0003886">
    <property type="term" value="F:DNA (cytosine-5-)-methyltransferase activity"/>
    <property type="evidence" value="ECO:0007669"/>
    <property type="project" value="TreeGrafter"/>
</dbReference>
<protein>
    <submittedName>
        <fullName evidence="3">DNA (Cytosine-5)-methyltransferase 1 isoform X1</fullName>
    </submittedName>
</protein>
<sequence>MAGTSTPRTTRPPKPSPSSAGSGSRTLRSGSRLPDPAAAAAANADPDPTKNPGILRRSPRVSTTTEGSGERSVYVDPEDSDSEKRPSKKKKNASKSSSKKTAAEESADLERSGNASGKVNGNTFFVGEAVPEEKARARWPHRYKRKGKMCNDWNSIANVEDDDDIFLKVKCHYLQANVSGSILNIGDCAYVKGEQRKPNYIGRILEFFETIKGEYYVRVQWFYKAVDTVMKEQADCHDKKRLFYSDLANDNLLDCIISKVRVVQIPPSLESKSKSLPSCYYYDMKYSVEYSTFQIMESDDSVEKSDLSSSDCSGTDYSNDAKREASINPVRNNSGSTKSELALLDLFSGCGGMSTGLCLGAKVAGVKLVTAKMGC</sequence>
<reference evidence="3" key="2">
    <citation type="submission" date="2023-04" db="EMBL/GenBank/DDBJ databases">
        <authorList>
            <person name="Bruccoleri R.E."/>
            <person name="Oakeley E.J."/>
            <person name="Faust A.-M."/>
            <person name="Dessus-Babus S."/>
            <person name="Altorfer M."/>
            <person name="Burckhardt D."/>
            <person name="Oertli M."/>
            <person name="Naumann U."/>
            <person name="Petersen F."/>
            <person name="Wong J."/>
        </authorList>
    </citation>
    <scope>NUCLEOTIDE SEQUENCE</scope>
    <source>
        <strain evidence="3">GSM-AAB239-AS_SAM_17_03QT</strain>
        <tissue evidence="3">Leaf</tissue>
    </source>
</reference>
<feature type="region of interest" description="Disordered" evidence="1">
    <location>
        <begin position="303"/>
        <end position="335"/>
    </location>
</feature>
<reference evidence="3" key="1">
    <citation type="journal article" date="2023" name="GigaByte">
        <title>Genome assembly of the bearded iris, Iris pallida Lam.</title>
        <authorList>
            <person name="Bruccoleri R.E."/>
            <person name="Oakeley E.J."/>
            <person name="Faust A.M.E."/>
            <person name="Altorfer M."/>
            <person name="Dessus-Babus S."/>
            <person name="Burckhardt D."/>
            <person name="Oertli M."/>
            <person name="Naumann U."/>
            <person name="Petersen F."/>
            <person name="Wong J."/>
        </authorList>
    </citation>
    <scope>NUCLEOTIDE SEQUENCE</scope>
    <source>
        <strain evidence="3">GSM-AAB239-AS_SAM_17_03QT</strain>
    </source>
</reference>
<keyword evidence="4" id="KW-1185">Reference proteome</keyword>
<feature type="compositionally biased region" description="Low complexity" evidence="1">
    <location>
        <begin position="17"/>
        <end position="46"/>
    </location>
</feature>
<dbReference type="InterPro" id="IPR029063">
    <property type="entry name" value="SAM-dependent_MTases_sf"/>
</dbReference>
<comment type="caution">
    <text evidence="3">The sequence shown here is derived from an EMBL/GenBank/DDBJ whole genome shotgun (WGS) entry which is preliminary data.</text>
</comment>
<feature type="compositionally biased region" description="Polar residues" evidence="1">
    <location>
        <begin position="307"/>
        <end position="318"/>
    </location>
</feature>
<dbReference type="PANTHER" id="PTHR10629">
    <property type="entry name" value="CYTOSINE-SPECIFIC METHYLTRANSFERASE"/>
    <property type="match status" value="1"/>
</dbReference>
<proteinExistence type="predicted"/>
<dbReference type="SMART" id="SM00439">
    <property type="entry name" value="BAH"/>
    <property type="match status" value="1"/>
</dbReference>
<organism evidence="3 4">
    <name type="scientific">Iris pallida</name>
    <name type="common">Sweet iris</name>
    <dbReference type="NCBI Taxonomy" id="29817"/>
    <lineage>
        <taxon>Eukaryota</taxon>
        <taxon>Viridiplantae</taxon>
        <taxon>Streptophyta</taxon>
        <taxon>Embryophyta</taxon>
        <taxon>Tracheophyta</taxon>
        <taxon>Spermatophyta</taxon>
        <taxon>Magnoliopsida</taxon>
        <taxon>Liliopsida</taxon>
        <taxon>Asparagales</taxon>
        <taxon>Iridaceae</taxon>
        <taxon>Iridoideae</taxon>
        <taxon>Irideae</taxon>
        <taxon>Iris</taxon>
    </lineage>
</organism>
<feature type="region of interest" description="Disordered" evidence="1">
    <location>
        <begin position="1"/>
        <end position="122"/>
    </location>
</feature>
<gene>
    <name evidence="3" type="ORF">M6B38_224305</name>
</gene>
<name>A0AAX6DVC1_IRIPA</name>
<dbReference type="EMBL" id="JANAVB010041815">
    <property type="protein sequence ID" value="KAJ6795753.1"/>
    <property type="molecule type" value="Genomic_DNA"/>
</dbReference>
<dbReference type="PROSITE" id="PS51038">
    <property type="entry name" value="BAH"/>
    <property type="match status" value="1"/>
</dbReference>
<dbReference type="GO" id="GO:0003682">
    <property type="term" value="F:chromatin binding"/>
    <property type="evidence" value="ECO:0007669"/>
    <property type="project" value="InterPro"/>
</dbReference>
<evidence type="ECO:0000259" key="2">
    <source>
        <dbReference type="PROSITE" id="PS51038"/>
    </source>
</evidence>
<dbReference type="InterPro" id="IPR001025">
    <property type="entry name" value="BAH_dom"/>
</dbReference>
<dbReference type="GO" id="GO:0044027">
    <property type="term" value="P:negative regulation of gene expression via chromosomal CpG island methylation"/>
    <property type="evidence" value="ECO:0007669"/>
    <property type="project" value="TreeGrafter"/>
</dbReference>
<dbReference type="Gene3D" id="3.40.50.150">
    <property type="entry name" value="Vaccinia Virus protein VP39"/>
    <property type="match status" value="1"/>
</dbReference>
<dbReference type="PANTHER" id="PTHR10629:SF34">
    <property type="entry name" value="DNA (CYTOSINE-5)-METHYLTRANSFERASE CMT2"/>
    <property type="match status" value="1"/>
</dbReference>
<dbReference type="InterPro" id="IPR043151">
    <property type="entry name" value="BAH_sf"/>
</dbReference>
<dbReference type="AlphaFoldDB" id="A0AAX6DVC1"/>
<dbReference type="InterPro" id="IPR050390">
    <property type="entry name" value="C5-Methyltransferase"/>
</dbReference>
<evidence type="ECO:0000256" key="1">
    <source>
        <dbReference type="SAM" id="MobiDB-lite"/>
    </source>
</evidence>
<dbReference type="Gene3D" id="2.30.30.490">
    <property type="match status" value="1"/>
</dbReference>
<dbReference type="GO" id="GO:0005634">
    <property type="term" value="C:nucleus"/>
    <property type="evidence" value="ECO:0007669"/>
    <property type="project" value="TreeGrafter"/>
</dbReference>
<dbReference type="Proteomes" id="UP001140949">
    <property type="component" value="Unassembled WGS sequence"/>
</dbReference>
<evidence type="ECO:0000313" key="3">
    <source>
        <dbReference type="EMBL" id="KAJ6795753.1"/>
    </source>
</evidence>
<evidence type="ECO:0000313" key="4">
    <source>
        <dbReference type="Proteomes" id="UP001140949"/>
    </source>
</evidence>
<dbReference type="GO" id="GO:0003677">
    <property type="term" value="F:DNA binding"/>
    <property type="evidence" value="ECO:0007669"/>
    <property type="project" value="TreeGrafter"/>
</dbReference>
<feature type="compositionally biased region" description="Polar residues" evidence="1">
    <location>
        <begin position="113"/>
        <end position="122"/>
    </location>
</feature>
<dbReference type="Pfam" id="PF01426">
    <property type="entry name" value="BAH"/>
    <property type="match status" value="1"/>
</dbReference>